<protein>
    <recommendedName>
        <fullName evidence="5">Radical SAM core domain-containing protein</fullName>
    </recommendedName>
</protein>
<evidence type="ECO:0000256" key="4">
    <source>
        <dbReference type="ARBA" id="ARBA00023014"/>
    </source>
</evidence>
<keyword evidence="1" id="KW-0949">S-adenosyl-L-methionine</keyword>
<reference evidence="6 7" key="1">
    <citation type="submission" date="2017-05" db="EMBL/GenBank/DDBJ databases">
        <title>The Genome Sequence of Enterococcus faecium 2D5_DIV0622.</title>
        <authorList>
            <consortium name="The Broad Institute Genomics Platform"/>
            <consortium name="The Broad Institute Genomic Center for Infectious Diseases"/>
            <person name="Earl A."/>
            <person name="Manson A."/>
            <person name="Schwartman J."/>
            <person name="Gilmore M."/>
            <person name="Abouelleil A."/>
            <person name="Cao P."/>
            <person name="Chapman S."/>
            <person name="Cusick C."/>
            <person name="Shea T."/>
            <person name="Young S."/>
            <person name="Neafsey D."/>
            <person name="Nusbaum C."/>
            <person name="Birren B."/>
        </authorList>
    </citation>
    <scope>NUCLEOTIDE SEQUENCE [LARGE SCALE GENOMIC DNA]</scope>
    <source>
        <strain evidence="6 7">2D5_DIV0622</strain>
    </source>
</reference>
<dbReference type="SFLD" id="SFLDG01067">
    <property type="entry name" value="SPASM/twitch_domain_containing"/>
    <property type="match status" value="1"/>
</dbReference>
<dbReference type="CDD" id="cd01335">
    <property type="entry name" value="Radical_SAM"/>
    <property type="match status" value="1"/>
</dbReference>
<dbReference type="AlphaFoldDB" id="A0A200I179"/>
<dbReference type="InterPro" id="IPR013785">
    <property type="entry name" value="Aldolase_TIM"/>
</dbReference>
<dbReference type="PANTHER" id="PTHR11228:SF7">
    <property type="entry name" value="PQQA PEPTIDE CYCLASE"/>
    <property type="match status" value="1"/>
</dbReference>
<accession>A0A200I179</accession>
<keyword evidence="2" id="KW-0479">Metal-binding</keyword>
<sequence length="417" mass="47331">MKILVIIFVSYTHLDVYMQTNKMYLLFNFDNGVVAGIDKKAAIFYKKLLNSDVDIAELDDEETNFFEYLIDSEFIYKEMVTKNNSPVSAYLHLTNKCNLHCVGCYSLDDKRNACPDMSTMEIFDALSQLRDIGVENVVFSGGEPLLTKDILKIVKYAKEECKFPNLILITNGTIFNKKLLSELPKYIDVVSVSLDTYSSESEPFLRDAGIFDKIMRSISWLIETGNKVNILPTIHHLNANDLEKYVELSNKLGVSISFSLLSACYEGELLKYLPNKDDLISISNFMKGNDLSIDDSSISSELFHAENNCGAGQTIVSVGTDGNVYPCHMLMYDEFCIGNTKSTHIRDMLKNSPIIKDFKDINVDNLDGKCRLCKFRYFCGGGCRARAYMKTNRIKACDPYCSLFTDYYTDITKDIFE</sequence>
<dbReference type="Pfam" id="PF04055">
    <property type="entry name" value="Radical_SAM"/>
    <property type="match status" value="1"/>
</dbReference>
<evidence type="ECO:0000313" key="7">
    <source>
        <dbReference type="Proteomes" id="UP000196503"/>
    </source>
</evidence>
<dbReference type="InterPro" id="IPR050377">
    <property type="entry name" value="Radical_SAM_PqqE_MftC-like"/>
</dbReference>
<dbReference type="InterPro" id="IPR007197">
    <property type="entry name" value="rSAM"/>
</dbReference>
<organism evidence="6 7">
    <name type="scientific">Enterococcus cecorum</name>
    <dbReference type="NCBI Taxonomy" id="44008"/>
    <lineage>
        <taxon>Bacteria</taxon>
        <taxon>Bacillati</taxon>
        <taxon>Bacillota</taxon>
        <taxon>Bacilli</taxon>
        <taxon>Lactobacillales</taxon>
        <taxon>Enterococcaceae</taxon>
        <taxon>Enterococcus</taxon>
    </lineage>
</organism>
<dbReference type="Pfam" id="PF13186">
    <property type="entry name" value="SPASM"/>
    <property type="match status" value="1"/>
</dbReference>
<evidence type="ECO:0000313" key="6">
    <source>
        <dbReference type="EMBL" id="OUZ18027.1"/>
    </source>
</evidence>
<keyword evidence="3" id="KW-0408">Iron</keyword>
<dbReference type="GO" id="GO:0051536">
    <property type="term" value="F:iron-sulfur cluster binding"/>
    <property type="evidence" value="ECO:0007669"/>
    <property type="project" value="UniProtKB-KW"/>
</dbReference>
<dbReference type="GO" id="GO:0046872">
    <property type="term" value="F:metal ion binding"/>
    <property type="evidence" value="ECO:0007669"/>
    <property type="project" value="UniProtKB-KW"/>
</dbReference>
<dbReference type="NCBIfam" id="TIGR04085">
    <property type="entry name" value="rSAM_more_4Fe4S"/>
    <property type="match status" value="1"/>
</dbReference>
<dbReference type="PROSITE" id="PS51918">
    <property type="entry name" value="RADICAL_SAM"/>
    <property type="match status" value="1"/>
</dbReference>
<proteinExistence type="predicted"/>
<evidence type="ECO:0000256" key="2">
    <source>
        <dbReference type="ARBA" id="ARBA00022723"/>
    </source>
</evidence>
<dbReference type="Proteomes" id="UP000196503">
    <property type="component" value="Unassembled WGS sequence"/>
</dbReference>
<dbReference type="InterPro" id="IPR058240">
    <property type="entry name" value="rSAM_sf"/>
</dbReference>
<evidence type="ECO:0000256" key="3">
    <source>
        <dbReference type="ARBA" id="ARBA00023004"/>
    </source>
</evidence>
<dbReference type="SUPFAM" id="SSF102114">
    <property type="entry name" value="Radical SAM enzymes"/>
    <property type="match status" value="1"/>
</dbReference>
<dbReference type="SFLD" id="SFLDS00029">
    <property type="entry name" value="Radical_SAM"/>
    <property type="match status" value="1"/>
</dbReference>
<evidence type="ECO:0000259" key="5">
    <source>
        <dbReference type="PROSITE" id="PS51918"/>
    </source>
</evidence>
<dbReference type="PANTHER" id="PTHR11228">
    <property type="entry name" value="RADICAL SAM DOMAIN PROTEIN"/>
    <property type="match status" value="1"/>
</dbReference>
<gene>
    <name evidence="6" type="ORF">A5869_001509</name>
</gene>
<dbReference type="Gene3D" id="3.20.20.70">
    <property type="entry name" value="Aldolase class I"/>
    <property type="match status" value="1"/>
</dbReference>
<dbReference type="SFLD" id="SFLDG01386">
    <property type="entry name" value="main_SPASM_domain-containing"/>
    <property type="match status" value="1"/>
</dbReference>
<evidence type="ECO:0000256" key="1">
    <source>
        <dbReference type="ARBA" id="ARBA00022691"/>
    </source>
</evidence>
<dbReference type="EMBL" id="NIBL01000002">
    <property type="protein sequence ID" value="OUZ18027.1"/>
    <property type="molecule type" value="Genomic_DNA"/>
</dbReference>
<name>A0A200I179_9ENTE</name>
<keyword evidence="4" id="KW-0411">Iron-sulfur</keyword>
<dbReference type="InterPro" id="IPR023885">
    <property type="entry name" value="4Fe4S-binding_SPASM_dom"/>
</dbReference>
<feature type="domain" description="Radical SAM core" evidence="5">
    <location>
        <begin position="83"/>
        <end position="299"/>
    </location>
</feature>
<dbReference type="GO" id="GO:0003824">
    <property type="term" value="F:catalytic activity"/>
    <property type="evidence" value="ECO:0007669"/>
    <property type="project" value="InterPro"/>
</dbReference>
<comment type="caution">
    <text evidence="6">The sequence shown here is derived from an EMBL/GenBank/DDBJ whole genome shotgun (WGS) entry which is preliminary data.</text>
</comment>